<gene>
    <name evidence="1" type="ORF">L1987_29846</name>
</gene>
<dbReference type="EMBL" id="CM042027">
    <property type="protein sequence ID" value="KAI3801732.1"/>
    <property type="molecule type" value="Genomic_DNA"/>
</dbReference>
<name>A0ACB9I3U5_9ASTR</name>
<sequence>MGEGVNFHVDIDARVPLERCEFSYTGVFPLERCLITLEFWYQFTVLHSTFCPGCDDAWKQLIIVMGAWRLIISVRCNKLVKGLKDTIRANVDMVETKEVFFPNPPLLGGNIIFMDELSNCRLTYQEIGGIVLLGAQYWEPASAHMIS</sequence>
<proteinExistence type="predicted"/>
<reference evidence="1 2" key="2">
    <citation type="journal article" date="2022" name="Mol. Ecol. Resour.">
        <title>The genomes of chicory, endive, great burdock and yacon provide insights into Asteraceae paleo-polyploidization history and plant inulin production.</title>
        <authorList>
            <person name="Fan W."/>
            <person name="Wang S."/>
            <person name="Wang H."/>
            <person name="Wang A."/>
            <person name="Jiang F."/>
            <person name="Liu H."/>
            <person name="Zhao H."/>
            <person name="Xu D."/>
            <person name="Zhang Y."/>
        </authorList>
    </citation>
    <scope>NUCLEOTIDE SEQUENCE [LARGE SCALE GENOMIC DNA]</scope>
    <source>
        <strain evidence="2">cv. Yunnan</strain>
        <tissue evidence="1">Leaves</tissue>
    </source>
</reference>
<organism evidence="1 2">
    <name type="scientific">Smallanthus sonchifolius</name>
    <dbReference type="NCBI Taxonomy" id="185202"/>
    <lineage>
        <taxon>Eukaryota</taxon>
        <taxon>Viridiplantae</taxon>
        <taxon>Streptophyta</taxon>
        <taxon>Embryophyta</taxon>
        <taxon>Tracheophyta</taxon>
        <taxon>Spermatophyta</taxon>
        <taxon>Magnoliopsida</taxon>
        <taxon>eudicotyledons</taxon>
        <taxon>Gunneridae</taxon>
        <taxon>Pentapetalae</taxon>
        <taxon>asterids</taxon>
        <taxon>campanulids</taxon>
        <taxon>Asterales</taxon>
        <taxon>Asteraceae</taxon>
        <taxon>Asteroideae</taxon>
        <taxon>Heliantheae alliance</taxon>
        <taxon>Millerieae</taxon>
        <taxon>Smallanthus</taxon>
    </lineage>
</organism>
<keyword evidence="2" id="KW-1185">Reference proteome</keyword>
<evidence type="ECO:0000313" key="1">
    <source>
        <dbReference type="EMBL" id="KAI3801732.1"/>
    </source>
</evidence>
<reference evidence="2" key="1">
    <citation type="journal article" date="2022" name="Mol. Ecol. Resour.">
        <title>The genomes of chicory, endive, great burdock and yacon provide insights into Asteraceae palaeo-polyploidization history and plant inulin production.</title>
        <authorList>
            <person name="Fan W."/>
            <person name="Wang S."/>
            <person name="Wang H."/>
            <person name="Wang A."/>
            <person name="Jiang F."/>
            <person name="Liu H."/>
            <person name="Zhao H."/>
            <person name="Xu D."/>
            <person name="Zhang Y."/>
        </authorList>
    </citation>
    <scope>NUCLEOTIDE SEQUENCE [LARGE SCALE GENOMIC DNA]</scope>
    <source>
        <strain evidence="2">cv. Yunnan</strain>
    </source>
</reference>
<accession>A0ACB9I3U5</accession>
<protein>
    <submittedName>
        <fullName evidence="1">Uncharacterized protein</fullName>
    </submittedName>
</protein>
<comment type="caution">
    <text evidence="1">The sequence shown here is derived from an EMBL/GenBank/DDBJ whole genome shotgun (WGS) entry which is preliminary data.</text>
</comment>
<evidence type="ECO:0000313" key="2">
    <source>
        <dbReference type="Proteomes" id="UP001056120"/>
    </source>
</evidence>
<dbReference type="Proteomes" id="UP001056120">
    <property type="component" value="Linkage Group LG10"/>
</dbReference>